<dbReference type="Proteomes" id="UP000239504">
    <property type="component" value="Unassembled WGS sequence"/>
</dbReference>
<evidence type="ECO:0000256" key="1">
    <source>
        <dbReference type="ARBA" id="ARBA00007730"/>
    </source>
</evidence>
<name>A0A2S7K8W2_9PROT</name>
<dbReference type="SUPFAM" id="SSF51197">
    <property type="entry name" value="Clavaminate synthase-like"/>
    <property type="match status" value="1"/>
</dbReference>
<evidence type="ECO:0000313" key="6">
    <source>
        <dbReference type="Proteomes" id="UP000239504"/>
    </source>
</evidence>
<protein>
    <recommendedName>
        <fullName evidence="4">Aspartyl/asparaginy/proline hydroxylase domain-containing protein</fullName>
    </recommendedName>
</protein>
<sequence>MTDPMELFRRGDFAAAAEALLPLYRQNMRNSMLALFTGGALLKSGRKEEAVAVWSLGDEAGPVVRGARRDQKAPPGVRALSTEADRALRDYLTALHAKAAEECDGDVARVKNAVWTQTHNQPFQFLTDAQAPTIFYMPDLPAAPVTPKDAFDWAAGLEAAGPAIAAEYAAALERKVQQTPYVPAGTPSPQWAKLRGTLDWSALHLFDKTKRTAIADLFPKTLEALEKVGLVRIDGVPVEAFFSRLKPGAHIPPHFGLTNARLTVHLPLIVPEDCAIRVADKNYHWTENEIIAFDDSYRHEAWNHARTDRVVLIFECYHPDLSADERRAIEHTWAARQHWIKNRVKIAGAA</sequence>
<dbReference type="GO" id="GO:0016020">
    <property type="term" value="C:membrane"/>
    <property type="evidence" value="ECO:0007669"/>
    <property type="project" value="TreeGrafter"/>
</dbReference>
<organism evidence="5 6">
    <name type="scientific">Hyphococcus luteus</name>
    <dbReference type="NCBI Taxonomy" id="2058213"/>
    <lineage>
        <taxon>Bacteria</taxon>
        <taxon>Pseudomonadati</taxon>
        <taxon>Pseudomonadota</taxon>
        <taxon>Alphaproteobacteria</taxon>
        <taxon>Parvularculales</taxon>
        <taxon>Parvularculaceae</taxon>
        <taxon>Hyphococcus</taxon>
    </lineage>
</organism>
<comment type="similarity">
    <text evidence="1">Belongs to the aspartyl/asparaginyl beta-hydroxylase family.</text>
</comment>
<accession>A0A2S7K8W2</accession>
<evidence type="ECO:0000313" key="5">
    <source>
        <dbReference type="EMBL" id="PQA88946.1"/>
    </source>
</evidence>
<comment type="caution">
    <text evidence="5">The sequence shown here is derived from an EMBL/GenBank/DDBJ whole genome shotgun (WGS) entry which is preliminary data.</text>
</comment>
<dbReference type="EMBL" id="PJCH01000003">
    <property type="protein sequence ID" value="PQA88946.1"/>
    <property type="molecule type" value="Genomic_DNA"/>
</dbReference>
<keyword evidence="2" id="KW-0223">Dioxygenase</keyword>
<feature type="domain" description="Aspartyl/asparaginy/proline hydroxylase" evidence="4">
    <location>
        <begin position="162"/>
        <end position="319"/>
    </location>
</feature>
<dbReference type="GO" id="GO:0051213">
    <property type="term" value="F:dioxygenase activity"/>
    <property type="evidence" value="ECO:0007669"/>
    <property type="project" value="UniProtKB-KW"/>
</dbReference>
<dbReference type="PANTHER" id="PTHR46332:SF5">
    <property type="entry name" value="ASPARTATE BETA-HYDROXYLASE DOMAIN CONTAINING 2"/>
    <property type="match status" value="1"/>
</dbReference>
<evidence type="ECO:0000256" key="2">
    <source>
        <dbReference type="ARBA" id="ARBA00022964"/>
    </source>
</evidence>
<evidence type="ECO:0000259" key="4">
    <source>
        <dbReference type="Pfam" id="PF05118"/>
    </source>
</evidence>
<dbReference type="InterPro" id="IPR051821">
    <property type="entry name" value="Asp/Asn_beta-hydroxylase"/>
</dbReference>
<dbReference type="InterPro" id="IPR027443">
    <property type="entry name" value="IPNS-like_sf"/>
</dbReference>
<dbReference type="AlphaFoldDB" id="A0A2S7K8W2"/>
<reference evidence="5 6" key="1">
    <citation type="submission" date="2017-12" db="EMBL/GenBank/DDBJ databases">
        <authorList>
            <person name="Hurst M.R.H."/>
        </authorList>
    </citation>
    <scope>NUCLEOTIDE SEQUENCE [LARGE SCALE GENOMIC DNA]</scope>
    <source>
        <strain evidence="5 6">SY-3-19</strain>
    </source>
</reference>
<dbReference type="RefSeq" id="WP_104828583.1">
    <property type="nucleotide sequence ID" value="NZ_PJCH01000003.1"/>
</dbReference>
<proteinExistence type="inferred from homology"/>
<dbReference type="PANTHER" id="PTHR46332">
    <property type="entry name" value="ASPARTATE BETA-HYDROXYLASE DOMAIN-CONTAINING PROTEIN 2"/>
    <property type="match status" value="1"/>
</dbReference>
<dbReference type="Pfam" id="PF05118">
    <property type="entry name" value="Asp_Arg_Hydrox"/>
    <property type="match status" value="1"/>
</dbReference>
<keyword evidence="6" id="KW-1185">Reference proteome</keyword>
<gene>
    <name evidence="5" type="ORF">CW354_03065</name>
</gene>
<dbReference type="InterPro" id="IPR007803">
    <property type="entry name" value="Asp/Arg/Pro-Hydrxlase"/>
</dbReference>
<dbReference type="OrthoDB" id="21665at2"/>
<evidence type="ECO:0000256" key="3">
    <source>
        <dbReference type="ARBA" id="ARBA00023002"/>
    </source>
</evidence>
<dbReference type="Gene3D" id="2.60.120.330">
    <property type="entry name" value="B-lactam Antibiotic, Isopenicillin N Synthase, Chain"/>
    <property type="match status" value="1"/>
</dbReference>
<keyword evidence="3" id="KW-0560">Oxidoreductase</keyword>